<dbReference type="GO" id="GO:0006352">
    <property type="term" value="P:DNA-templated transcription initiation"/>
    <property type="evidence" value="ECO:0007669"/>
    <property type="project" value="InterPro"/>
</dbReference>
<sequence>MDDEKIIWYVINKWFWGFRGDEDILQIAKIGLWRAKEHYDPSRGAKFSSFAIQTVKNAILSEMRYRGKPAPMLVPPQPIPQNGTFVKDFIASLSPRDAEIVQMLLDGYKQREIAEKFGISTSAISENIKKIRKEARRYFYEH</sequence>
<evidence type="ECO:0000259" key="9">
    <source>
        <dbReference type="Pfam" id="PF08281"/>
    </source>
</evidence>
<dbReference type="Pfam" id="PF04542">
    <property type="entry name" value="Sigma70_r2"/>
    <property type="match status" value="1"/>
</dbReference>
<dbReference type="CDD" id="cd00090">
    <property type="entry name" value="HTH_ARSR"/>
    <property type="match status" value="1"/>
</dbReference>
<dbReference type="Gene3D" id="1.10.10.10">
    <property type="entry name" value="Winged helix-like DNA-binding domain superfamily/Winged helix DNA-binding domain"/>
    <property type="match status" value="1"/>
</dbReference>
<keyword evidence="5" id="KW-0238">DNA-binding</keyword>
<protein>
    <recommendedName>
        <fullName evidence="2">RNA polymerase sigma factor SigS</fullName>
    </recommendedName>
</protein>
<evidence type="ECO:0000256" key="4">
    <source>
        <dbReference type="ARBA" id="ARBA00023082"/>
    </source>
</evidence>
<evidence type="ECO:0000256" key="7">
    <source>
        <dbReference type="ARBA" id="ARBA00024701"/>
    </source>
</evidence>
<organism evidence="10">
    <name type="scientific">Siphoviridae sp. ctDmR33</name>
    <dbReference type="NCBI Taxonomy" id="2825389"/>
    <lineage>
        <taxon>Viruses</taxon>
        <taxon>Duplodnaviria</taxon>
        <taxon>Heunggongvirae</taxon>
        <taxon>Uroviricota</taxon>
        <taxon>Caudoviricetes</taxon>
    </lineage>
</organism>
<evidence type="ECO:0000259" key="8">
    <source>
        <dbReference type="Pfam" id="PF04542"/>
    </source>
</evidence>
<dbReference type="PANTHER" id="PTHR30385">
    <property type="entry name" value="SIGMA FACTOR F FLAGELLAR"/>
    <property type="match status" value="1"/>
</dbReference>
<proteinExistence type="inferred from homology"/>
<feature type="domain" description="RNA polymerase sigma factor 70 region 4 type 2" evidence="9">
    <location>
        <begin position="89"/>
        <end position="133"/>
    </location>
</feature>
<accession>A0A8S5UWZ0</accession>
<evidence type="ECO:0000256" key="5">
    <source>
        <dbReference type="ARBA" id="ARBA00023125"/>
    </source>
</evidence>
<name>A0A8S5UWZ0_9CAUD</name>
<evidence type="ECO:0000256" key="1">
    <source>
        <dbReference type="ARBA" id="ARBA00007788"/>
    </source>
</evidence>
<dbReference type="InterPro" id="IPR036388">
    <property type="entry name" value="WH-like_DNA-bd_sf"/>
</dbReference>
<evidence type="ECO:0000256" key="3">
    <source>
        <dbReference type="ARBA" id="ARBA00023015"/>
    </source>
</evidence>
<keyword evidence="4" id="KW-0731">Sigma factor</keyword>
<dbReference type="InterPro" id="IPR007627">
    <property type="entry name" value="RNA_pol_sigma70_r2"/>
</dbReference>
<comment type="similarity">
    <text evidence="1">Belongs to the sigma-70 factor family.</text>
</comment>
<dbReference type="Pfam" id="PF08281">
    <property type="entry name" value="Sigma70_r4_2"/>
    <property type="match status" value="1"/>
</dbReference>
<dbReference type="InterPro" id="IPR016032">
    <property type="entry name" value="Sig_transdc_resp-reg_C-effctor"/>
</dbReference>
<dbReference type="GO" id="GO:0003677">
    <property type="term" value="F:DNA binding"/>
    <property type="evidence" value="ECO:0007669"/>
    <property type="project" value="UniProtKB-KW"/>
</dbReference>
<dbReference type="InterPro" id="IPR013249">
    <property type="entry name" value="RNA_pol_sigma70_r4_t2"/>
</dbReference>
<dbReference type="Gene3D" id="1.10.1740.10">
    <property type="match status" value="1"/>
</dbReference>
<evidence type="ECO:0000256" key="6">
    <source>
        <dbReference type="ARBA" id="ARBA00023163"/>
    </source>
</evidence>
<dbReference type="SUPFAM" id="SSF46894">
    <property type="entry name" value="C-terminal effector domain of the bipartite response regulators"/>
    <property type="match status" value="1"/>
</dbReference>
<dbReference type="EMBL" id="BK016159">
    <property type="protein sequence ID" value="DAF98999.1"/>
    <property type="molecule type" value="Genomic_DNA"/>
</dbReference>
<feature type="domain" description="RNA polymerase sigma-70 region 2" evidence="8">
    <location>
        <begin position="22"/>
        <end position="67"/>
    </location>
</feature>
<keyword evidence="6" id="KW-0804">Transcription</keyword>
<dbReference type="GO" id="GO:0016987">
    <property type="term" value="F:sigma factor activity"/>
    <property type="evidence" value="ECO:0007669"/>
    <property type="project" value="UniProtKB-KW"/>
</dbReference>
<keyword evidence="3" id="KW-0805">Transcription regulation</keyword>
<evidence type="ECO:0000313" key="10">
    <source>
        <dbReference type="EMBL" id="DAF98999.1"/>
    </source>
</evidence>
<dbReference type="InterPro" id="IPR013325">
    <property type="entry name" value="RNA_pol_sigma_r2"/>
</dbReference>
<evidence type="ECO:0000256" key="2">
    <source>
        <dbReference type="ARBA" id="ARBA00021245"/>
    </source>
</evidence>
<dbReference type="InterPro" id="IPR011991">
    <property type="entry name" value="ArsR-like_HTH"/>
</dbReference>
<dbReference type="SUPFAM" id="SSF88946">
    <property type="entry name" value="Sigma2 domain of RNA polymerase sigma factors"/>
    <property type="match status" value="1"/>
</dbReference>
<reference evidence="10" key="1">
    <citation type="journal article" date="2021" name="Proc. Natl. Acad. Sci. U.S.A.">
        <title>A Catalog of Tens of Thousands of Viruses from Human Metagenomes Reveals Hidden Associations with Chronic Diseases.</title>
        <authorList>
            <person name="Tisza M.J."/>
            <person name="Buck C.B."/>
        </authorList>
    </citation>
    <scope>NUCLEOTIDE SEQUENCE</scope>
    <source>
        <strain evidence="10">CtDmR33</strain>
    </source>
</reference>
<comment type="function">
    <text evidence="7">Sigma factors are initiation factors that promote the attachment of RNA polymerase to specific initiation sites and are then released. Sigma-S contributes to the protection against external stress, thus playing a role in cellular fitness and survival.</text>
</comment>